<feature type="domain" description="Superoxide dismutase copper/zinc binding" evidence="5">
    <location>
        <begin position="52"/>
        <end position="183"/>
    </location>
</feature>
<dbReference type="SUPFAM" id="SSF49329">
    <property type="entry name" value="Cu,Zn superoxide dismutase-like"/>
    <property type="match status" value="1"/>
</dbReference>
<dbReference type="InterPro" id="IPR024134">
    <property type="entry name" value="SOD_Cu/Zn_/chaperone"/>
</dbReference>
<comment type="catalytic activity">
    <reaction evidence="3">
        <text>2 superoxide + 2 H(+) = H2O2 + O2</text>
        <dbReference type="Rhea" id="RHEA:20696"/>
        <dbReference type="ChEBI" id="CHEBI:15378"/>
        <dbReference type="ChEBI" id="CHEBI:15379"/>
        <dbReference type="ChEBI" id="CHEBI:16240"/>
        <dbReference type="ChEBI" id="CHEBI:18421"/>
        <dbReference type="EC" id="1.15.1.1"/>
    </reaction>
</comment>
<accession>A0ABT9J041</accession>
<keyword evidence="3" id="KW-0862">Zinc</keyword>
<evidence type="ECO:0000259" key="5">
    <source>
        <dbReference type="Pfam" id="PF00080"/>
    </source>
</evidence>
<comment type="similarity">
    <text evidence="1 3">Belongs to the Cu-Zn superoxide dismutase family.</text>
</comment>
<dbReference type="InterPro" id="IPR036423">
    <property type="entry name" value="SOD-like_Cu/Zn_dom_sf"/>
</dbReference>
<keyword evidence="4" id="KW-0472">Membrane</keyword>
<proteinExistence type="inferred from homology"/>
<dbReference type="Pfam" id="PF00080">
    <property type="entry name" value="Sod_Cu"/>
    <property type="match status" value="1"/>
</dbReference>
<evidence type="ECO:0000313" key="7">
    <source>
        <dbReference type="Proteomes" id="UP001231941"/>
    </source>
</evidence>
<dbReference type="InterPro" id="IPR001424">
    <property type="entry name" value="SOD_Cu_Zn_dom"/>
</dbReference>
<name>A0ABT9J041_9BACL</name>
<keyword evidence="3" id="KW-0560">Oxidoreductase</keyword>
<evidence type="ECO:0000256" key="4">
    <source>
        <dbReference type="SAM" id="Phobius"/>
    </source>
</evidence>
<dbReference type="Proteomes" id="UP001231941">
    <property type="component" value="Unassembled WGS sequence"/>
</dbReference>
<keyword evidence="4" id="KW-0812">Transmembrane</keyword>
<sequence length="184" mass="19967">MIRKSKIIMLISVFSVIILLSWYVSSNQMESVDVISEPITVEFINEAGEQIGKALLAEENGAVSLTVNVHGLSPGEHGFHFHEVGVCEKPEFESAGGHFNPADKKHGFNHPEGYHAGDMKNVWADSNGEVNSTLIVDHVNLEEEGNHSLLDEDGTSIVIHQLSDDYISDPSGNSGSRIACGTIK</sequence>
<evidence type="ECO:0000313" key="6">
    <source>
        <dbReference type="EMBL" id="MDP5274394.1"/>
    </source>
</evidence>
<keyword evidence="3" id="KW-0186">Copper</keyword>
<evidence type="ECO:0000256" key="3">
    <source>
        <dbReference type="RuleBase" id="RU000393"/>
    </source>
</evidence>
<protein>
    <recommendedName>
        <fullName evidence="3">Superoxide dismutase [Cu-Zn]</fullName>
        <ecNumber evidence="3">1.15.1.1</ecNumber>
    </recommendedName>
</protein>
<feature type="transmembrane region" description="Helical" evidence="4">
    <location>
        <begin position="7"/>
        <end position="24"/>
    </location>
</feature>
<keyword evidence="4" id="KW-1133">Transmembrane helix</keyword>
<dbReference type="PANTHER" id="PTHR10003">
    <property type="entry name" value="SUPEROXIDE DISMUTASE CU-ZN -RELATED"/>
    <property type="match status" value="1"/>
</dbReference>
<evidence type="ECO:0000256" key="2">
    <source>
        <dbReference type="ARBA" id="ARBA00024900"/>
    </source>
</evidence>
<dbReference type="EC" id="1.15.1.1" evidence="3"/>
<evidence type="ECO:0000256" key="1">
    <source>
        <dbReference type="ARBA" id="ARBA00010457"/>
    </source>
</evidence>
<dbReference type="InterPro" id="IPR018152">
    <property type="entry name" value="SOD_Cu/Zn_BS"/>
</dbReference>
<keyword evidence="7" id="KW-1185">Reference proteome</keyword>
<comment type="function">
    <text evidence="2">Destroys radicals which are normally produced within the cells and which are toxic to biological systems. May play a role in favoring mycobacterial survival in phagocytes.</text>
</comment>
<dbReference type="Gene3D" id="2.60.40.200">
    <property type="entry name" value="Superoxide dismutase, copper/zinc binding domain"/>
    <property type="match status" value="1"/>
</dbReference>
<dbReference type="RefSeq" id="WP_305991705.1">
    <property type="nucleotide sequence ID" value="NZ_JAVAMP010000003.1"/>
</dbReference>
<reference evidence="6 7" key="1">
    <citation type="submission" date="2023-08" db="EMBL/GenBank/DDBJ databases">
        <authorList>
            <person name="Park J.-S."/>
        </authorList>
    </citation>
    <scope>NUCLEOTIDE SEQUENCE [LARGE SCALE GENOMIC DNA]</scope>
    <source>
        <strain evidence="6 7">2205SS18-9</strain>
    </source>
</reference>
<gene>
    <name evidence="6" type="ORF">Q5Y73_09755</name>
</gene>
<comment type="caution">
    <text evidence="6">The sequence shown here is derived from an EMBL/GenBank/DDBJ whole genome shotgun (WGS) entry which is preliminary data.</text>
</comment>
<dbReference type="PROSITE" id="PS00332">
    <property type="entry name" value="SOD_CU_ZN_2"/>
    <property type="match status" value="1"/>
</dbReference>
<comment type="cofactor">
    <cofactor evidence="3">
        <name>Zn(2+)</name>
        <dbReference type="ChEBI" id="CHEBI:29105"/>
    </cofactor>
    <text evidence="3">Binds 1 zinc ion per subunit.</text>
</comment>
<dbReference type="EMBL" id="JAVAMP010000003">
    <property type="protein sequence ID" value="MDP5274394.1"/>
    <property type="molecule type" value="Genomic_DNA"/>
</dbReference>
<dbReference type="CDD" id="cd00305">
    <property type="entry name" value="Cu-Zn_Superoxide_Dismutase"/>
    <property type="match status" value="1"/>
</dbReference>
<comment type="cofactor">
    <cofactor evidence="3">
        <name>Cu cation</name>
        <dbReference type="ChEBI" id="CHEBI:23378"/>
    </cofactor>
    <text evidence="3">Binds 1 copper ion per subunit.</text>
</comment>
<keyword evidence="3" id="KW-0479">Metal-binding</keyword>
<organism evidence="6 7">
    <name type="scientific">Chengkuizengella axinellae</name>
    <dbReference type="NCBI Taxonomy" id="3064388"/>
    <lineage>
        <taxon>Bacteria</taxon>
        <taxon>Bacillati</taxon>
        <taxon>Bacillota</taxon>
        <taxon>Bacilli</taxon>
        <taxon>Bacillales</taxon>
        <taxon>Paenibacillaceae</taxon>
        <taxon>Chengkuizengella</taxon>
    </lineage>
</organism>